<evidence type="ECO:0000313" key="7">
    <source>
        <dbReference type="Proteomes" id="UP000199529"/>
    </source>
</evidence>
<evidence type="ECO:0000259" key="5">
    <source>
        <dbReference type="PROSITE" id="PS50043"/>
    </source>
</evidence>
<dbReference type="AlphaFoldDB" id="A0A1H3F0B3"/>
<feature type="compositionally biased region" description="Basic and acidic residues" evidence="4">
    <location>
        <begin position="16"/>
        <end position="31"/>
    </location>
</feature>
<protein>
    <submittedName>
        <fullName evidence="6">Regulatory protein, luxR family</fullName>
    </submittedName>
</protein>
<dbReference type="PRINTS" id="PR00038">
    <property type="entry name" value="HTHLUXR"/>
</dbReference>
<dbReference type="SMART" id="SM00421">
    <property type="entry name" value="HTH_LUXR"/>
    <property type="match status" value="1"/>
</dbReference>
<evidence type="ECO:0000313" key="6">
    <source>
        <dbReference type="EMBL" id="SDX84466.1"/>
    </source>
</evidence>
<keyword evidence="3" id="KW-0804">Transcription</keyword>
<dbReference type="InterPro" id="IPR000792">
    <property type="entry name" value="Tscrpt_reg_LuxR_C"/>
</dbReference>
<keyword evidence="1" id="KW-0805">Transcription regulation</keyword>
<dbReference type="GO" id="GO:0006355">
    <property type="term" value="P:regulation of DNA-templated transcription"/>
    <property type="evidence" value="ECO:0007669"/>
    <property type="project" value="InterPro"/>
</dbReference>
<accession>A0A1H3F0B3</accession>
<evidence type="ECO:0000256" key="3">
    <source>
        <dbReference type="ARBA" id="ARBA00023163"/>
    </source>
</evidence>
<dbReference type="SUPFAM" id="SSF46894">
    <property type="entry name" value="C-terminal effector domain of the bipartite response regulators"/>
    <property type="match status" value="1"/>
</dbReference>
<dbReference type="Pfam" id="PF00196">
    <property type="entry name" value="GerE"/>
    <property type="match status" value="1"/>
</dbReference>
<keyword evidence="7" id="KW-1185">Reference proteome</keyword>
<dbReference type="STRING" id="418495.SAMN05216215_101614"/>
<proteinExistence type="predicted"/>
<name>A0A1H3F0B3_9PSEU</name>
<evidence type="ECO:0000256" key="4">
    <source>
        <dbReference type="SAM" id="MobiDB-lite"/>
    </source>
</evidence>
<dbReference type="GO" id="GO:0003677">
    <property type="term" value="F:DNA binding"/>
    <property type="evidence" value="ECO:0007669"/>
    <property type="project" value="UniProtKB-KW"/>
</dbReference>
<dbReference type="Gene3D" id="1.10.10.10">
    <property type="entry name" value="Winged helix-like DNA-binding domain superfamily/Winged helix DNA-binding domain"/>
    <property type="match status" value="1"/>
</dbReference>
<keyword evidence="2" id="KW-0238">DNA-binding</keyword>
<dbReference type="InterPro" id="IPR016032">
    <property type="entry name" value="Sig_transdc_resp-reg_C-effctor"/>
</dbReference>
<dbReference type="PANTHER" id="PTHR44688">
    <property type="entry name" value="DNA-BINDING TRANSCRIPTIONAL ACTIVATOR DEVR_DOSR"/>
    <property type="match status" value="1"/>
</dbReference>
<organism evidence="6 7">
    <name type="scientific">Saccharopolyspora shandongensis</name>
    <dbReference type="NCBI Taxonomy" id="418495"/>
    <lineage>
        <taxon>Bacteria</taxon>
        <taxon>Bacillati</taxon>
        <taxon>Actinomycetota</taxon>
        <taxon>Actinomycetes</taxon>
        <taxon>Pseudonocardiales</taxon>
        <taxon>Pseudonocardiaceae</taxon>
        <taxon>Saccharopolyspora</taxon>
    </lineage>
</organism>
<dbReference type="InterPro" id="IPR036388">
    <property type="entry name" value="WH-like_DNA-bd_sf"/>
</dbReference>
<evidence type="ECO:0000256" key="2">
    <source>
        <dbReference type="ARBA" id="ARBA00023125"/>
    </source>
</evidence>
<gene>
    <name evidence="6" type="ORF">SAMN05216215_101614</name>
</gene>
<dbReference type="EMBL" id="FNOK01000016">
    <property type="protein sequence ID" value="SDX84466.1"/>
    <property type="molecule type" value="Genomic_DNA"/>
</dbReference>
<feature type="domain" description="HTH luxR-type" evidence="5">
    <location>
        <begin position="81"/>
        <end position="146"/>
    </location>
</feature>
<dbReference type="Proteomes" id="UP000199529">
    <property type="component" value="Unassembled WGS sequence"/>
</dbReference>
<feature type="region of interest" description="Disordered" evidence="4">
    <location>
        <begin position="1"/>
        <end position="35"/>
    </location>
</feature>
<dbReference type="PROSITE" id="PS00622">
    <property type="entry name" value="HTH_LUXR_1"/>
    <property type="match status" value="1"/>
</dbReference>
<dbReference type="RefSeq" id="WP_093266962.1">
    <property type="nucleotide sequence ID" value="NZ_FNOK01000016.1"/>
</dbReference>
<dbReference type="OrthoDB" id="7053960at2"/>
<evidence type="ECO:0000256" key="1">
    <source>
        <dbReference type="ARBA" id="ARBA00023015"/>
    </source>
</evidence>
<dbReference type="CDD" id="cd06170">
    <property type="entry name" value="LuxR_C_like"/>
    <property type="match status" value="1"/>
</dbReference>
<dbReference type="PANTHER" id="PTHR44688:SF16">
    <property type="entry name" value="DNA-BINDING TRANSCRIPTIONAL ACTIVATOR DEVR_DOSR"/>
    <property type="match status" value="1"/>
</dbReference>
<sequence length="152" mass="16700">MPNDSIATSVPHARRGLPERESPWRGQERLGADPGSDELVQHLVQALVRRVGELAGPHRVARKPLLDMTELGMRCLLVPVAPKVDEVLSPREREIARMVGLGYTNRSIAGVLEISLYTVSAHMRRIFTKLDVGSRAAMVAALSDNPDLYVAD</sequence>
<reference evidence="7" key="1">
    <citation type="submission" date="2016-10" db="EMBL/GenBank/DDBJ databases">
        <authorList>
            <person name="Varghese N."/>
            <person name="Submissions S."/>
        </authorList>
    </citation>
    <scope>NUCLEOTIDE SEQUENCE [LARGE SCALE GENOMIC DNA]</scope>
    <source>
        <strain evidence="7">CGMCC 4.3530</strain>
    </source>
</reference>
<dbReference type="PROSITE" id="PS50043">
    <property type="entry name" value="HTH_LUXR_2"/>
    <property type="match status" value="1"/>
</dbReference>